<evidence type="ECO:0000259" key="1">
    <source>
        <dbReference type="Pfam" id="PF18899"/>
    </source>
</evidence>
<evidence type="ECO:0000313" key="3">
    <source>
        <dbReference type="Proteomes" id="UP001499841"/>
    </source>
</evidence>
<feature type="domain" description="DUF5655" evidence="1">
    <location>
        <begin position="18"/>
        <end position="127"/>
    </location>
</feature>
<name>A0ABP8ENV3_9MICO</name>
<keyword evidence="3" id="KW-1185">Reference proteome</keyword>
<dbReference type="Proteomes" id="UP001499841">
    <property type="component" value="Unassembled WGS sequence"/>
</dbReference>
<evidence type="ECO:0000313" key="2">
    <source>
        <dbReference type="EMBL" id="GAA4285681.1"/>
    </source>
</evidence>
<organism evidence="2 3">
    <name type="scientific">Georgenia daeguensis</name>
    <dbReference type="NCBI Taxonomy" id="908355"/>
    <lineage>
        <taxon>Bacteria</taxon>
        <taxon>Bacillati</taxon>
        <taxon>Actinomycetota</taxon>
        <taxon>Actinomycetes</taxon>
        <taxon>Micrococcales</taxon>
        <taxon>Bogoriellaceae</taxon>
        <taxon>Georgenia</taxon>
    </lineage>
</organism>
<accession>A0ABP8ENV3</accession>
<gene>
    <name evidence="2" type="ORF">GCM10022262_00400</name>
</gene>
<dbReference type="InterPro" id="IPR043714">
    <property type="entry name" value="DUF5655"/>
</dbReference>
<comment type="caution">
    <text evidence="2">The sequence shown here is derived from an EMBL/GenBank/DDBJ whole genome shotgun (WGS) entry which is preliminary data.</text>
</comment>
<dbReference type="EMBL" id="BAABBA010000001">
    <property type="protein sequence ID" value="GAA4285681.1"/>
    <property type="molecule type" value="Genomic_DNA"/>
</dbReference>
<sequence>MTENPRGDGGTAPRTPEEFFAGSPDGLRLYEAVAAAVAGLGPHDVRVSRSQVAFRRRRGFAYVWRPGRYVRSDVPAVLSVALPRELVSERFKEVAHPAPRVWMHHLELRDVAEVDAGVTRWLAEAYSAAG</sequence>
<proteinExistence type="predicted"/>
<dbReference type="RefSeq" id="WP_345036294.1">
    <property type="nucleotide sequence ID" value="NZ_BAABBA010000001.1"/>
</dbReference>
<protein>
    <recommendedName>
        <fullName evidence="1">DUF5655 domain-containing protein</fullName>
    </recommendedName>
</protein>
<reference evidence="3" key="1">
    <citation type="journal article" date="2019" name="Int. J. Syst. Evol. Microbiol.">
        <title>The Global Catalogue of Microorganisms (GCM) 10K type strain sequencing project: providing services to taxonomists for standard genome sequencing and annotation.</title>
        <authorList>
            <consortium name="The Broad Institute Genomics Platform"/>
            <consortium name="The Broad Institute Genome Sequencing Center for Infectious Disease"/>
            <person name="Wu L."/>
            <person name="Ma J."/>
        </authorList>
    </citation>
    <scope>NUCLEOTIDE SEQUENCE [LARGE SCALE GENOMIC DNA]</scope>
    <source>
        <strain evidence="3">JCM 17459</strain>
    </source>
</reference>
<dbReference type="Pfam" id="PF18899">
    <property type="entry name" value="DUF5655"/>
    <property type="match status" value="1"/>
</dbReference>